<evidence type="ECO:0000313" key="3">
    <source>
        <dbReference type="Proteomes" id="UP001153555"/>
    </source>
</evidence>
<gene>
    <name evidence="2" type="ORF">SHERM_11353</name>
</gene>
<proteinExistence type="predicted"/>
<keyword evidence="1" id="KW-1133">Transmembrane helix</keyword>
<protein>
    <submittedName>
        <fullName evidence="2">Uncharacterized protein</fullName>
    </submittedName>
</protein>
<keyword evidence="1" id="KW-0812">Transmembrane</keyword>
<evidence type="ECO:0000256" key="1">
    <source>
        <dbReference type="SAM" id="Phobius"/>
    </source>
</evidence>
<keyword evidence="1" id="KW-0472">Membrane</keyword>
<dbReference type="EMBL" id="CACSLK010003174">
    <property type="protein sequence ID" value="CAA0809152.1"/>
    <property type="molecule type" value="Genomic_DNA"/>
</dbReference>
<reference evidence="2" key="1">
    <citation type="submission" date="2019-12" db="EMBL/GenBank/DDBJ databases">
        <authorList>
            <person name="Scholes J."/>
        </authorList>
    </citation>
    <scope>NUCLEOTIDE SEQUENCE</scope>
</reference>
<dbReference type="Proteomes" id="UP001153555">
    <property type="component" value="Unassembled WGS sequence"/>
</dbReference>
<keyword evidence="3" id="KW-1185">Reference proteome</keyword>
<organism evidence="2 3">
    <name type="scientific">Striga hermonthica</name>
    <name type="common">Purple witchweed</name>
    <name type="synonym">Buchnera hermonthica</name>
    <dbReference type="NCBI Taxonomy" id="68872"/>
    <lineage>
        <taxon>Eukaryota</taxon>
        <taxon>Viridiplantae</taxon>
        <taxon>Streptophyta</taxon>
        <taxon>Embryophyta</taxon>
        <taxon>Tracheophyta</taxon>
        <taxon>Spermatophyta</taxon>
        <taxon>Magnoliopsida</taxon>
        <taxon>eudicotyledons</taxon>
        <taxon>Gunneridae</taxon>
        <taxon>Pentapetalae</taxon>
        <taxon>asterids</taxon>
        <taxon>lamiids</taxon>
        <taxon>Lamiales</taxon>
        <taxon>Orobanchaceae</taxon>
        <taxon>Buchnereae</taxon>
        <taxon>Striga</taxon>
    </lineage>
</organism>
<feature type="non-terminal residue" evidence="2">
    <location>
        <position position="1"/>
    </location>
</feature>
<accession>A0A9N7MG43</accession>
<name>A0A9N7MG43_STRHE</name>
<feature type="transmembrane region" description="Helical" evidence="1">
    <location>
        <begin position="6"/>
        <end position="26"/>
    </location>
</feature>
<evidence type="ECO:0000313" key="2">
    <source>
        <dbReference type="EMBL" id="CAA0809152.1"/>
    </source>
</evidence>
<feature type="non-terminal residue" evidence="2">
    <location>
        <position position="146"/>
    </location>
</feature>
<sequence length="146" mass="16557">FMLLRVAWALVRALSLLAVLMAVLPLPGARGRRNRSERGRILIGNLRNYRWLKDERWCSLSGLRSMIIGRDWSYRNQTTLNLLSSQNSISIRHCSMAPYKLADSLIQPLQILAGFLGINIHHFASKDTHTGEIVRVLVHASITLVE</sequence>
<comment type="caution">
    <text evidence="2">The sequence shown here is derived from an EMBL/GenBank/DDBJ whole genome shotgun (WGS) entry which is preliminary data.</text>
</comment>
<dbReference type="AlphaFoldDB" id="A0A9N7MG43"/>